<dbReference type="Gene3D" id="3.10.350.10">
    <property type="entry name" value="LysM domain"/>
    <property type="match status" value="1"/>
</dbReference>
<dbReference type="RefSeq" id="WP_188359764.1">
    <property type="nucleotide sequence ID" value="NZ_BMDC01000002.1"/>
</dbReference>
<keyword evidence="2" id="KW-1133">Transmembrane helix</keyword>
<dbReference type="Proteomes" id="UP000600171">
    <property type="component" value="Unassembled WGS sequence"/>
</dbReference>
<organism evidence="4 5">
    <name type="scientific">Rothia aerolata</name>
    <dbReference type="NCBI Taxonomy" id="1812262"/>
    <lineage>
        <taxon>Bacteria</taxon>
        <taxon>Bacillati</taxon>
        <taxon>Actinomycetota</taxon>
        <taxon>Actinomycetes</taxon>
        <taxon>Micrococcales</taxon>
        <taxon>Micrococcaceae</taxon>
        <taxon>Rothia</taxon>
    </lineage>
</organism>
<evidence type="ECO:0000313" key="5">
    <source>
        <dbReference type="Proteomes" id="UP000600171"/>
    </source>
</evidence>
<evidence type="ECO:0000256" key="1">
    <source>
        <dbReference type="SAM" id="MobiDB-lite"/>
    </source>
</evidence>
<keyword evidence="2" id="KW-0472">Membrane</keyword>
<name>A0A917IVC2_9MICC</name>
<dbReference type="EMBL" id="BMDC01000002">
    <property type="protein sequence ID" value="GGH63677.1"/>
    <property type="molecule type" value="Genomic_DNA"/>
</dbReference>
<sequence>MSAVALAPRRGLPTNSRTAPSVKGQKAAGRQQKMKLTRRGRFILRGLPLLTLLALIVLGAISVLTAGPVQAGDADLESEGTALVQVKAGESLWDIAAATAPEQDTRDVVNEIMKINDLDSVAIQGGQQLEVPVYTAK</sequence>
<proteinExistence type="predicted"/>
<reference evidence="4 5" key="1">
    <citation type="journal article" date="2014" name="Int. J. Syst. Evol. Microbiol.">
        <title>Complete genome sequence of Corynebacterium casei LMG S-19264T (=DSM 44701T), isolated from a smear-ripened cheese.</title>
        <authorList>
            <consortium name="US DOE Joint Genome Institute (JGI-PGF)"/>
            <person name="Walter F."/>
            <person name="Albersmeier A."/>
            <person name="Kalinowski J."/>
            <person name="Ruckert C."/>
        </authorList>
    </citation>
    <scope>NUCLEOTIDE SEQUENCE [LARGE SCALE GENOMIC DNA]</scope>
    <source>
        <strain evidence="4 5">CCM 8669</strain>
    </source>
</reference>
<comment type="caution">
    <text evidence="4">The sequence shown here is derived from an EMBL/GenBank/DDBJ whole genome shotgun (WGS) entry which is preliminary data.</text>
</comment>
<dbReference type="AlphaFoldDB" id="A0A917IVC2"/>
<evidence type="ECO:0000313" key="4">
    <source>
        <dbReference type="EMBL" id="GGH63677.1"/>
    </source>
</evidence>
<keyword evidence="2" id="KW-0812">Transmembrane</keyword>
<accession>A0A917IVC2</accession>
<evidence type="ECO:0000256" key="2">
    <source>
        <dbReference type="SAM" id="Phobius"/>
    </source>
</evidence>
<dbReference type="InterPro" id="IPR018392">
    <property type="entry name" value="LysM"/>
</dbReference>
<dbReference type="SMART" id="SM00257">
    <property type="entry name" value="LysM"/>
    <property type="match status" value="1"/>
</dbReference>
<dbReference type="InterPro" id="IPR036779">
    <property type="entry name" value="LysM_dom_sf"/>
</dbReference>
<feature type="region of interest" description="Disordered" evidence="1">
    <location>
        <begin position="1"/>
        <end position="30"/>
    </location>
</feature>
<evidence type="ECO:0000259" key="3">
    <source>
        <dbReference type="SMART" id="SM00257"/>
    </source>
</evidence>
<dbReference type="Pfam" id="PF01476">
    <property type="entry name" value="LysM"/>
    <property type="match status" value="1"/>
</dbReference>
<feature type="domain" description="LysM" evidence="3">
    <location>
        <begin position="83"/>
        <end position="132"/>
    </location>
</feature>
<keyword evidence="5" id="KW-1185">Reference proteome</keyword>
<gene>
    <name evidence="4" type="ORF">GCM10007359_15230</name>
</gene>
<dbReference type="CDD" id="cd00118">
    <property type="entry name" value="LysM"/>
    <property type="match status" value="1"/>
</dbReference>
<feature type="transmembrane region" description="Helical" evidence="2">
    <location>
        <begin position="42"/>
        <end position="64"/>
    </location>
</feature>
<protein>
    <recommendedName>
        <fullName evidence="3">LysM domain-containing protein</fullName>
    </recommendedName>
</protein>